<accession>A0ABW0H1Q3</accession>
<dbReference type="EMBL" id="JBHSLL010000056">
    <property type="protein sequence ID" value="MFC5387210.1"/>
    <property type="molecule type" value="Genomic_DNA"/>
</dbReference>
<evidence type="ECO:0000313" key="1">
    <source>
        <dbReference type="EMBL" id="MFC5387210.1"/>
    </source>
</evidence>
<keyword evidence="2" id="KW-1185">Reference proteome</keyword>
<organism evidence="1 2">
    <name type="scientific">Aquamicrobium segne</name>
    <dbReference type="NCBI Taxonomy" id="469547"/>
    <lineage>
        <taxon>Bacteria</taxon>
        <taxon>Pseudomonadati</taxon>
        <taxon>Pseudomonadota</taxon>
        <taxon>Alphaproteobacteria</taxon>
        <taxon>Hyphomicrobiales</taxon>
        <taxon>Phyllobacteriaceae</taxon>
        <taxon>Aquamicrobium</taxon>
    </lineage>
</organism>
<dbReference type="RefSeq" id="WP_378230969.1">
    <property type="nucleotide sequence ID" value="NZ_JBHSLL010000056.1"/>
</dbReference>
<name>A0ABW0H1Q3_9HYPH</name>
<sequence length="49" mass="5698">MKKTPVEIEKRLKRFQELVNVAEFRVIMKKIAPLTSLMVTLICPTSLRP</sequence>
<gene>
    <name evidence="1" type="ORF">ACFPLB_14705</name>
</gene>
<protein>
    <submittedName>
        <fullName evidence="1">Uncharacterized protein</fullName>
    </submittedName>
</protein>
<dbReference type="Proteomes" id="UP001596016">
    <property type="component" value="Unassembled WGS sequence"/>
</dbReference>
<comment type="caution">
    <text evidence="1">The sequence shown here is derived from an EMBL/GenBank/DDBJ whole genome shotgun (WGS) entry which is preliminary data.</text>
</comment>
<reference evidence="2" key="1">
    <citation type="journal article" date="2019" name="Int. J. Syst. Evol. Microbiol.">
        <title>The Global Catalogue of Microorganisms (GCM) 10K type strain sequencing project: providing services to taxonomists for standard genome sequencing and annotation.</title>
        <authorList>
            <consortium name="The Broad Institute Genomics Platform"/>
            <consortium name="The Broad Institute Genome Sequencing Center for Infectious Disease"/>
            <person name="Wu L."/>
            <person name="Ma J."/>
        </authorList>
    </citation>
    <scope>NUCLEOTIDE SEQUENCE [LARGE SCALE GENOMIC DNA]</scope>
    <source>
        <strain evidence="2">CGMCC 4.1415</strain>
    </source>
</reference>
<evidence type="ECO:0000313" key="2">
    <source>
        <dbReference type="Proteomes" id="UP001596016"/>
    </source>
</evidence>
<proteinExistence type="predicted"/>